<dbReference type="RefSeq" id="WP_144583023.1">
    <property type="nucleotide sequence ID" value="NZ_VMTP01000026.1"/>
</dbReference>
<accession>A0A558FLD1</accession>
<dbReference type="AlphaFoldDB" id="A0A558FLD1"/>
<proteinExistence type="predicted"/>
<evidence type="ECO:0000259" key="1">
    <source>
        <dbReference type="Pfam" id="PF14082"/>
    </source>
</evidence>
<dbReference type="Proteomes" id="UP000316981">
    <property type="component" value="Unassembled WGS sequence"/>
</dbReference>
<dbReference type="Pfam" id="PF14082">
    <property type="entry name" value="SduA_C"/>
    <property type="match status" value="1"/>
</dbReference>
<reference evidence="2 3" key="1">
    <citation type="submission" date="2019-07" db="EMBL/GenBank/DDBJ databases">
        <title>Draft Genome Sequence of the first blaOXA-58-Harboring Acinetobacter colistiniresistens clinical isolate from Brazil.</title>
        <authorList>
            <person name="Favaro L.S."/>
            <person name="Paula-Petroli S.B."/>
            <person name="Moura C.F."/>
            <person name="Tognim M.C.B."/>
            <person name="Venancio E.J."/>
            <person name="Yamada-Ogatta S.F."/>
            <person name="Carrara-Marroni F.E."/>
        </authorList>
    </citation>
    <scope>NUCLEOTIDE SEQUENCE [LARGE SCALE GENOMIC DNA]</scope>
    <source>
        <strain evidence="2 3">DL</strain>
    </source>
</reference>
<organism evidence="2 3">
    <name type="scientific">Acinetobacter colistiniresistens</name>
    <dbReference type="NCBI Taxonomy" id="280145"/>
    <lineage>
        <taxon>Bacteria</taxon>
        <taxon>Pseudomonadati</taxon>
        <taxon>Pseudomonadota</taxon>
        <taxon>Gammaproteobacteria</taxon>
        <taxon>Moraxellales</taxon>
        <taxon>Moraxellaceae</taxon>
        <taxon>Acinetobacter</taxon>
    </lineage>
</organism>
<protein>
    <submittedName>
        <fullName evidence="2">DUF4263 domain-containing protein</fullName>
    </submittedName>
</protein>
<name>A0A558FLD1_9GAMM</name>
<gene>
    <name evidence="2" type="ORF">FPV60_02980</name>
</gene>
<comment type="caution">
    <text evidence="2">The sequence shown here is derived from an EMBL/GenBank/DDBJ whole genome shotgun (WGS) entry which is preliminary data.</text>
</comment>
<dbReference type="EMBL" id="VMTP01000026">
    <property type="protein sequence ID" value="TVT86309.1"/>
    <property type="molecule type" value="Genomic_DNA"/>
</dbReference>
<evidence type="ECO:0000313" key="3">
    <source>
        <dbReference type="Proteomes" id="UP000316981"/>
    </source>
</evidence>
<dbReference type="InterPro" id="IPR025359">
    <property type="entry name" value="SduA_C"/>
</dbReference>
<feature type="domain" description="Shedu protein SduA C-terminal" evidence="1">
    <location>
        <begin position="80"/>
        <end position="174"/>
    </location>
</feature>
<sequence>MFRGTCCPLFWLGSYIPIPNDINTQAKVKIQQLINNIEISDLIEILIENQIDRHDLELSISYTNRLKAIDEFNQLLEYDETENVWQKWFENNSWVLGSDFVKTIDERSIDTRNISDFLMQSYDGFIDIVEIKRPDGNLKFWQSQLDHGNYIPHSDLIKAITQSLTYIHEIEQGQSKT</sequence>
<evidence type="ECO:0000313" key="2">
    <source>
        <dbReference type="EMBL" id="TVT86309.1"/>
    </source>
</evidence>